<keyword evidence="6" id="KW-0325">Glycoprotein</keyword>
<keyword evidence="3" id="KW-0677">Repeat</keyword>
<dbReference type="AlphaFoldDB" id="A0A7D9IZK6"/>
<dbReference type="Proteomes" id="UP001152795">
    <property type="component" value="Unassembled WGS sequence"/>
</dbReference>
<dbReference type="GO" id="GO:1902495">
    <property type="term" value="C:transmembrane transporter complex"/>
    <property type="evidence" value="ECO:0007669"/>
    <property type="project" value="TreeGrafter"/>
</dbReference>
<feature type="transmembrane region" description="Helical" evidence="9">
    <location>
        <begin position="887"/>
        <end position="906"/>
    </location>
</feature>
<evidence type="ECO:0000313" key="11">
    <source>
        <dbReference type="Proteomes" id="UP001152795"/>
    </source>
</evidence>
<feature type="transmembrane region" description="Helical" evidence="9">
    <location>
        <begin position="853"/>
        <end position="875"/>
    </location>
</feature>
<evidence type="ECO:0000313" key="10">
    <source>
        <dbReference type="EMBL" id="CAB4020011.1"/>
    </source>
</evidence>
<dbReference type="PROSITE" id="PS50297">
    <property type="entry name" value="ANK_REP_REGION"/>
    <property type="match status" value="3"/>
</dbReference>
<evidence type="ECO:0000256" key="5">
    <source>
        <dbReference type="ARBA" id="ARBA00023065"/>
    </source>
</evidence>
<dbReference type="EMBL" id="CACRXK020010738">
    <property type="protein sequence ID" value="CAB4020011.1"/>
    <property type="molecule type" value="Genomic_DNA"/>
</dbReference>
<evidence type="ECO:0000256" key="2">
    <source>
        <dbReference type="ARBA" id="ARBA00022606"/>
    </source>
</evidence>
<organism evidence="10 11">
    <name type="scientific">Paramuricea clavata</name>
    <name type="common">Red gorgonian</name>
    <name type="synonym">Violescent sea-whip</name>
    <dbReference type="NCBI Taxonomy" id="317549"/>
    <lineage>
        <taxon>Eukaryota</taxon>
        <taxon>Metazoa</taxon>
        <taxon>Cnidaria</taxon>
        <taxon>Anthozoa</taxon>
        <taxon>Octocorallia</taxon>
        <taxon>Malacalcyonacea</taxon>
        <taxon>Plexauridae</taxon>
        <taxon>Paramuricea</taxon>
    </lineage>
</organism>
<proteinExistence type="predicted"/>
<dbReference type="GO" id="GO:0022857">
    <property type="term" value="F:transmembrane transporter activity"/>
    <property type="evidence" value="ECO:0007669"/>
    <property type="project" value="TreeGrafter"/>
</dbReference>
<evidence type="ECO:0000256" key="6">
    <source>
        <dbReference type="ARBA" id="ARBA00023180"/>
    </source>
</evidence>
<keyword evidence="9" id="KW-0812">Transmembrane</keyword>
<keyword evidence="1" id="KW-0813">Transport</keyword>
<evidence type="ECO:0000256" key="1">
    <source>
        <dbReference type="ARBA" id="ARBA00022448"/>
    </source>
</evidence>
<sequence>MSDAIGEETDNMELQPLVYENEDIIAQRPERETNGGIKSPRDHTVPPDSVDGTQNNGPVEIPEIFSPGVGDTYIVPLPTLASNPRPRPGTERRQRRYPGMDETDYEGIKDPTTDHEDEQEPRNSGLHPCQTEGMVEASLSPDDATTARCFLSKSSYLQKKCNELFFAVCYHQKEKMDEILNGEESSTLVKLLTWPDTNGRPCIMQAITRQSLNCIRPLLEHLKTLDFYSFGMNKMDALQSQCDGKNILHVAAQMVRLDQEIINAIDIDLIMNGLADNEDINGTTPLIVACQYKNDFVAQRLVSARARIDHVDHNGDSPIYLAAARGSDETLKLFLREGAQVTTNQLDIFKKRELYHNKSTILQAILKSRSPKTLQVCLDIDNGRDAILDCLRQELVSDRTFIHAVCETPLVSLVELAIEDNEHVLESLDNDDVTPLMKATEAEQLDIVELILSKDSGKKTLSWQKTSTKETALMIACKKGFHKIVKFIMENSDTNMNLGQKDKHDSNVFHHAAKHDNLLCVMIDICRRTEKYKNYKDYLNLKDKVGYVALHLAATSGSYKNVKLLLENDVPYDTLSSSSRTALHYAAFSNIETVEALLEFVKNKIDKPDAVKQFIDAVDSRLQTSLHIAASFGKWQTVSVLLDNGAAIKCDEENETALHLASFAGCTKTVKLLIRNQPAIVKHENRVGETAAMFAALGGQTEVLKILFDNKAKLWAESHGSSVEKRKTCLDWAVENNKPDTAKAILEHTNWKETMEKSAFSPDGLLAMMVKSMPNVAIDVLNKCEKKEKNKTEYDFFALQTKGEKPSGEKRIDNVTAMEALGTMAENSRIECLNHAVVQKFMEQKWSLRARKWYLGCLSIYATFLLSFTAYISLFTQGYASDARCMIISRIICYVFATLNIIRELLQVYHQKSQYFRIISNYLDVVMYICVFIFLPYGKKSNMQLQAGAIAIFLGWINFTWFLKRSSIYGIYIIMTKKIFFTFIK</sequence>
<dbReference type="OrthoDB" id="6052143at2759"/>
<comment type="caution">
    <text evidence="10">The sequence shown here is derived from an EMBL/GenBank/DDBJ whole genome shotgun (WGS) entry which is preliminary data.</text>
</comment>
<dbReference type="InterPro" id="IPR036770">
    <property type="entry name" value="Ankyrin_rpt-contain_sf"/>
</dbReference>
<dbReference type="PROSITE" id="PS50088">
    <property type="entry name" value="ANK_REPEAT"/>
    <property type="match status" value="3"/>
</dbReference>
<keyword evidence="10" id="KW-0675">Receptor</keyword>
<dbReference type="PANTHER" id="PTHR47143:SF1">
    <property type="entry name" value="ION_TRANS DOMAIN-CONTAINING PROTEIN"/>
    <property type="match status" value="1"/>
</dbReference>
<dbReference type="Pfam" id="PF12796">
    <property type="entry name" value="Ank_2"/>
    <property type="match status" value="3"/>
</dbReference>
<name>A0A7D9IZK6_PARCT</name>
<keyword evidence="11" id="KW-1185">Reference proteome</keyword>
<dbReference type="SUPFAM" id="SSF48403">
    <property type="entry name" value="Ankyrin repeat"/>
    <property type="match status" value="2"/>
</dbReference>
<evidence type="ECO:0000256" key="8">
    <source>
        <dbReference type="SAM" id="MobiDB-lite"/>
    </source>
</evidence>
<keyword evidence="9" id="KW-1133">Transmembrane helix</keyword>
<dbReference type="InterPro" id="IPR052076">
    <property type="entry name" value="TRP_cation_channel"/>
</dbReference>
<feature type="transmembrane region" description="Helical" evidence="9">
    <location>
        <begin position="918"/>
        <end position="937"/>
    </location>
</feature>
<dbReference type="SMART" id="SM00248">
    <property type="entry name" value="ANK"/>
    <property type="match status" value="12"/>
</dbReference>
<evidence type="ECO:0000256" key="3">
    <source>
        <dbReference type="ARBA" id="ARBA00022737"/>
    </source>
</evidence>
<protein>
    <submittedName>
        <fullName evidence="10">Transient receptor potential cation channel subfamily A member 1</fullName>
    </submittedName>
</protein>
<evidence type="ECO:0000256" key="4">
    <source>
        <dbReference type="ARBA" id="ARBA00023043"/>
    </source>
</evidence>
<keyword evidence="7" id="KW-0407">Ion channel</keyword>
<reference evidence="10" key="1">
    <citation type="submission" date="2020-04" db="EMBL/GenBank/DDBJ databases">
        <authorList>
            <person name="Alioto T."/>
            <person name="Alioto T."/>
            <person name="Gomez Garrido J."/>
        </authorList>
    </citation>
    <scope>NUCLEOTIDE SEQUENCE</scope>
    <source>
        <strain evidence="10">A484AB</strain>
    </source>
</reference>
<evidence type="ECO:0000256" key="7">
    <source>
        <dbReference type="ARBA" id="ARBA00023303"/>
    </source>
</evidence>
<accession>A0A7D9IZK6</accession>
<evidence type="ECO:0000256" key="9">
    <source>
        <dbReference type="SAM" id="Phobius"/>
    </source>
</evidence>
<keyword evidence="9" id="KW-0472">Membrane</keyword>
<dbReference type="GO" id="GO:0034220">
    <property type="term" value="P:monoatomic ion transmembrane transport"/>
    <property type="evidence" value="ECO:0007669"/>
    <property type="project" value="UniProtKB-KW"/>
</dbReference>
<gene>
    <name evidence="10" type="ORF">PACLA_8A009023</name>
</gene>
<dbReference type="InterPro" id="IPR002110">
    <property type="entry name" value="Ankyrin_rpt"/>
</dbReference>
<feature type="transmembrane region" description="Helical" evidence="9">
    <location>
        <begin position="943"/>
        <end position="963"/>
    </location>
</feature>
<dbReference type="Gene3D" id="1.25.40.20">
    <property type="entry name" value="Ankyrin repeat-containing domain"/>
    <property type="match status" value="4"/>
</dbReference>
<dbReference type="PANTHER" id="PTHR47143">
    <property type="entry name" value="TRANSIENT RECEPTOR POTENTIAL CATION CHANNEL PROTEIN PAINLESS"/>
    <property type="match status" value="1"/>
</dbReference>
<feature type="non-terminal residue" evidence="10">
    <location>
        <position position="1"/>
    </location>
</feature>
<feature type="region of interest" description="Disordered" evidence="8">
    <location>
        <begin position="23"/>
        <end position="129"/>
    </location>
</feature>
<keyword evidence="2" id="KW-0716">Sensory transduction</keyword>
<feature type="compositionally biased region" description="Basic and acidic residues" evidence="8">
    <location>
        <begin position="28"/>
        <end position="45"/>
    </location>
</feature>
<keyword evidence="5" id="KW-0406">Ion transport</keyword>
<keyword evidence="4" id="KW-0040">ANK repeat</keyword>